<dbReference type="InterPro" id="IPR007329">
    <property type="entry name" value="FMN-bd"/>
</dbReference>
<gene>
    <name evidence="16 18" type="primary">nqrC</name>
    <name evidence="18" type="ORF">IAC29_00825</name>
</gene>
<keyword evidence="12 16" id="KW-0406">Ion transport</keyword>
<feature type="transmembrane region" description="Helical" evidence="16">
    <location>
        <begin position="12"/>
        <end position="31"/>
    </location>
</feature>
<dbReference type="AlphaFoldDB" id="A0A9D9HF40"/>
<evidence type="ECO:0000256" key="1">
    <source>
        <dbReference type="ARBA" id="ARBA00022448"/>
    </source>
</evidence>
<dbReference type="SMART" id="SM00900">
    <property type="entry name" value="FMN_bind"/>
    <property type="match status" value="1"/>
</dbReference>
<evidence type="ECO:0000256" key="15">
    <source>
        <dbReference type="ARBA" id="ARBA00023201"/>
    </source>
</evidence>
<comment type="subcellular location">
    <subcellularLocation>
        <location evidence="16">Cell membrane</location>
        <topology evidence="16">Single-pass membrane protein</topology>
    </subcellularLocation>
</comment>
<evidence type="ECO:0000313" key="18">
    <source>
        <dbReference type="EMBL" id="MBO8447798.1"/>
    </source>
</evidence>
<dbReference type="PANTHER" id="PTHR37838:SF1">
    <property type="entry name" value="NA(+)-TRANSLOCATING NADH-QUINONE REDUCTASE SUBUNIT C"/>
    <property type="match status" value="1"/>
</dbReference>
<comment type="cofactor">
    <cofactor evidence="16">
        <name>FMN</name>
        <dbReference type="ChEBI" id="CHEBI:58210"/>
    </cofactor>
</comment>
<keyword evidence="13 16" id="KW-0830">Ubiquinone</keyword>
<keyword evidence="14 16" id="KW-0472">Membrane</keyword>
<evidence type="ECO:0000256" key="3">
    <source>
        <dbReference type="ARBA" id="ARBA00022519"/>
    </source>
</evidence>
<dbReference type="EC" id="7.2.1.1" evidence="16"/>
<evidence type="ECO:0000313" key="19">
    <source>
        <dbReference type="Proteomes" id="UP000810252"/>
    </source>
</evidence>
<evidence type="ECO:0000256" key="10">
    <source>
        <dbReference type="ARBA" id="ARBA00023027"/>
    </source>
</evidence>
<dbReference type="NCBIfam" id="TIGR01938">
    <property type="entry name" value="nqrC"/>
    <property type="match status" value="1"/>
</dbReference>
<keyword evidence="3" id="KW-0997">Cell inner membrane</keyword>
<dbReference type="EMBL" id="JADIMQ010000011">
    <property type="protein sequence ID" value="MBO8447798.1"/>
    <property type="molecule type" value="Genomic_DNA"/>
</dbReference>
<evidence type="ECO:0000256" key="11">
    <source>
        <dbReference type="ARBA" id="ARBA00023053"/>
    </source>
</evidence>
<name>A0A9D9HF40_9BACT</name>
<accession>A0A9D9HF40</accession>
<protein>
    <recommendedName>
        <fullName evidence="16">Na(+)-translocating NADH-quinone reductase subunit C</fullName>
        <shortName evidence="16">Na(+)-NQR subunit C</shortName>
        <shortName evidence="16">Na(+)-translocating NQR subunit C</shortName>
        <ecNumber evidence="16">7.2.1.1</ecNumber>
    </recommendedName>
    <alternativeName>
        <fullName evidence="16">NQR complex subunit C</fullName>
    </alternativeName>
    <alternativeName>
        <fullName evidence="16">NQR-1 subunit C</fullName>
    </alternativeName>
</protein>
<dbReference type="PANTHER" id="PTHR37838">
    <property type="entry name" value="NA(+)-TRANSLOCATING NADH-QUINONE REDUCTASE SUBUNIT C"/>
    <property type="match status" value="1"/>
</dbReference>
<keyword evidence="2 16" id="KW-1003">Cell membrane</keyword>
<evidence type="ECO:0000256" key="6">
    <source>
        <dbReference type="ARBA" id="ARBA00022643"/>
    </source>
</evidence>
<keyword evidence="9 16" id="KW-1133">Transmembrane helix</keyword>
<organism evidence="18 19">
    <name type="scientific">Candidatus Cryptobacteroides merdigallinarum</name>
    <dbReference type="NCBI Taxonomy" id="2840770"/>
    <lineage>
        <taxon>Bacteria</taxon>
        <taxon>Pseudomonadati</taxon>
        <taxon>Bacteroidota</taxon>
        <taxon>Bacteroidia</taxon>
        <taxon>Bacteroidales</taxon>
        <taxon>Candidatus Cryptobacteroides</taxon>
    </lineage>
</organism>
<comment type="caution">
    <text evidence="16">Lacks conserved residue(s) required for the propagation of feature annotation.</text>
</comment>
<comment type="subunit">
    <text evidence="16">Composed of six subunits; NqrA, NqrB, NqrC, NqrD, NqrE and NqrF.</text>
</comment>
<evidence type="ECO:0000256" key="5">
    <source>
        <dbReference type="ARBA" id="ARBA00022630"/>
    </source>
</evidence>
<dbReference type="HAMAP" id="MF_00427">
    <property type="entry name" value="NqrC"/>
    <property type="match status" value="1"/>
</dbReference>
<keyword evidence="5 16" id="KW-0285">Flavoprotein</keyword>
<evidence type="ECO:0000256" key="8">
    <source>
        <dbReference type="ARBA" id="ARBA00022967"/>
    </source>
</evidence>
<evidence type="ECO:0000259" key="17">
    <source>
        <dbReference type="SMART" id="SM00900"/>
    </source>
</evidence>
<keyword evidence="8 16" id="KW-1278">Translocase</keyword>
<keyword evidence="11 16" id="KW-0915">Sodium</keyword>
<comment type="caution">
    <text evidence="18">The sequence shown here is derived from an EMBL/GenBank/DDBJ whole genome shotgun (WGS) entry which is preliminary data.</text>
</comment>
<evidence type="ECO:0000256" key="4">
    <source>
        <dbReference type="ARBA" id="ARBA00022553"/>
    </source>
</evidence>
<evidence type="ECO:0000256" key="13">
    <source>
        <dbReference type="ARBA" id="ARBA00023075"/>
    </source>
</evidence>
<keyword evidence="15 16" id="KW-0739">Sodium transport</keyword>
<comment type="similarity">
    <text evidence="16">Belongs to the NqrC family.</text>
</comment>
<reference evidence="18" key="2">
    <citation type="journal article" date="2021" name="PeerJ">
        <title>Extensive microbial diversity within the chicken gut microbiome revealed by metagenomics and culture.</title>
        <authorList>
            <person name="Gilroy R."/>
            <person name="Ravi A."/>
            <person name="Getino M."/>
            <person name="Pursley I."/>
            <person name="Horton D.L."/>
            <person name="Alikhan N.F."/>
            <person name="Baker D."/>
            <person name="Gharbi K."/>
            <person name="Hall N."/>
            <person name="Watson M."/>
            <person name="Adriaenssens E.M."/>
            <person name="Foster-Nyarko E."/>
            <person name="Jarju S."/>
            <person name="Secka A."/>
            <person name="Antonio M."/>
            <person name="Oren A."/>
            <person name="Chaudhuri R.R."/>
            <person name="La Ragione R."/>
            <person name="Hildebrand F."/>
            <person name="Pallen M.J."/>
        </authorList>
    </citation>
    <scope>NUCLEOTIDE SEQUENCE</scope>
    <source>
        <strain evidence="18">20514</strain>
    </source>
</reference>
<dbReference type="GO" id="GO:0010181">
    <property type="term" value="F:FMN binding"/>
    <property type="evidence" value="ECO:0007669"/>
    <property type="project" value="UniProtKB-UniRule"/>
</dbReference>
<keyword evidence="4 16" id="KW-0597">Phosphoprotein</keyword>
<keyword evidence="10 16" id="KW-0520">NAD</keyword>
<dbReference type="GO" id="GO:0005886">
    <property type="term" value="C:plasma membrane"/>
    <property type="evidence" value="ECO:0007669"/>
    <property type="project" value="UniProtKB-SubCell"/>
</dbReference>
<evidence type="ECO:0000256" key="9">
    <source>
        <dbReference type="ARBA" id="ARBA00022989"/>
    </source>
</evidence>
<sequence length="288" mass="30343">MNTNGNTYTVIYSTVLVVLVAAILAFVALSLQDKQNENVKLETITKLLSAASQSDGSFVIGEDTDVLGLYSGKIKDAFYVDGNGKKVSEMNTGKKNVKEIEVTTTSNLKAENDKMKKIEDGDASLLGELRLPVYVFDINGKDVTVIPCYGAGLWGPIWGYLAIASDGKTVTGAVFDHKGETPGLGAKIVDKSFCDEFIGKTLNMTGETVFAVVKATAVTEPEHSVDAISGATITSQALGKSINLWARYYMPYLSGVAASAQEASAAEAAAVADEAAAGTSGTNINEEE</sequence>
<keyword evidence="7 16" id="KW-0812">Transmembrane</keyword>
<dbReference type="GO" id="GO:0016655">
    <property type="term" value="F:oxidoreductase activity, acting on NAD(P)H, quinone or similar compound as acceptor"/>
    <property type="evidence" value="ECO:0007669"/>
    <property type="project" value="UniProtKB-UniRule"/>
</dbReference>
<keyword evidence="6 16" id="KW-0288">FMN</keyword>
<feature type="modified residue" description="FMN phosphoryl threonine" evidence="16">
    <location>
        <position position="232"/>
    </location>
</feature>
<evidence type="ECO:0000256" key="16">
    <source>
        <dbReference type="HAMAP-Rule" id="MF_00427"/>
    </source>
</evidence>
<feature type="domain" description="FMN-binding" evidence="17">
    <location>
        <begin position="152"/>
        <end position="249"/>
    </location>
</feature>
<evidence type="ECO:0000256" key="7">
    <source>
        <dbReference type="ARBA" id="ARBA00022692"/>
    </source>
</evidence>
<evidence type="ECO:0000256" key="2">
    <source>
        <dbReference type="ARBA" id="ARBA00022475"/>
    </source>
</evidence>
<dbReference type="Pfam" id="PF04205">
    <property type="entry name" value="FMN_bind"/>
    <property type="match status" value="1"/>
</dbReference>
<evidence type="ECO:0000256" key="14">
    <source>
        <dbReference type="ARBA" id="ARBA00023136"/>
    </source>
</evidence>
<keyword evidence="1 16" id="KW-0813">Transport</keyword>
<dbReference type="GO" id="GO:0006814">
    <property type="term" value="P:sodium ion transport"/>
    <property type="evidence" value="ECO:0007669"/>
    <property type="project" value="UniProtKB-UniRule"/>
</dbReference>
<reference evidence="18" key="1">
    <citation type="submission" date="2020-10" db="EMBL/GenBank/DDBJ databases">
        <authorList>
            <person name="Gilroy R."/>
        </authorList>
    </citation>
    <scope>NUCLEOTIDE SEQUENCE</scope>
    <source>
        <strain evidence="18">20514</strain>
    </source>
</reference>
<comment type="catalytic activity">
    <reaction evidence="16">
        <text>a ubiquinone + n Na(+)(in) + NADH + H(+) = a ubiquinol + n Na(+)(out) + NAD(+)</text>
        <dbReference type="Rhea" id="RHEA:47748"/>
        <dbReference type="Rhea" id="RHEA-COMP:9565"/>
        <dbReference type="Rhea" id="RHEA-COMP:9566"/>
        <dbReference type="ChEBI" id="CHEBI:15378"/>
        <dbReference type="ChEBI" id="CHEBI:16389"/>
        <dbReference type="ChEBI" id="CHEBI:17976"/>
        <dbReference type="ChEBI" id="CHEBI:29101"/>
        <dbReference type="ChEBI" id="CHEBI:57540"/>
        <dbReference type="ChEBI" id="CHEBI:57945"/>
        <dbReference type="EC" id="7.2.1.1"/>
    </reaction>
</comment>
<evidence type="ECO:0000256" key="12">
    <source>
        <dbReference type="ARBA" id="ARBA00023065"/>
    </source>
</evidence>
<dbReference type="InterPro" id="IPR010204">
    <property type="entry name" value="NqrC"/>
</dbReference>
<dbReference type="Proteomes" id="UP000810252">
    <property type="component" value="Unassembled WGS sequence"/>
</dbReference>
<proteinExistence type="inferred from homology"/>
<comment type="function">
    <text evidence="16">NQR complex catalyzes the reduction of ubiquinone-1 to ubiquinol by two successive reactions, coupled with the transport of Na(+) ions from the cytoplasm to the periplasm. NqrA to NqrE are probably involved in the second step, the conversion of ubisemiquinone to ubiquinol.</text>
</comment>